<evidence type="ECO:0000313" key="3">
    <source>
        <dbReference type="Proteomes" id="UP000184048"/>
    </source>
</evidence>
<keyword evidence="3" id="KW-1185">Reference proteome</keyword>
<dbReference type="Gene3D" id="3.10.310.50">
    <property type="match status" value="1"/>
</dbReference>
<reference evidence="2 3" key="1">
    <citation type="submission" date="2016-11" db="EMBL/GenBank/DDBJ databases">
        <authorList>
            <person name="Jaros S."/>
            <person name="Januszkiewicz K."/>
            <person name="Wedrychowicz H."/>
        </authorList>
    </citation>
    <scope>NUCLEOTIDE SEQUENCE [LARGE SCALE GENOMIC DNA]</scope>
    <source>
        <strain evidence="2 3">DSM 18119</strain>
    </source>
</reference>
<evidence type="ECO:0000259" key="1">
    <source>
        <dbReference type="Pfam" id="PF04536"/>
    </source>
</evidence>
<dbReference type="EMBL" id="FQUU01000022">
    <property type="protein sequence ID" value="SHF89938.1"/>
    <property type="molecule type" value="Genomic_DNA"/>
</dbReference>
<dbReference type="OrthoDB" id="9786161at2"/>
<dbReference type="Pfam" id="PF04536">
    <property type="entry name" value="TPM_phosphatase"/>
    <property type="match status" value="1"/>
</dbReference>
<dbReference type="STRING" id="1121884.SAMN02745131_03821"/>
<dbReference type="AlphaFoldDB" id="A0A1M5FEQ9"/>
<evidence type="ECO:0000313" key="2">
    <source>
        <dbReference type="EMBL" id="SHF89938.1"/>
    </source>
</evidence>
<dbReference type="PANTHER" id="PTHR30373:SF8">
    <property type="entry name" value="BLL7265 PROTEIN"/>
    <property type="match status" value="1"/>
</dbReference>
<dbReference type="InterPro" id="IPR007621">
    <property type="entry name" value="TPM_dom"/>
</dbReference>
<gene>
    <name evidence="2" type="ORF">SAMN02745131_03821</name>
</gene>
<protein>
    <submittedName>
        <fullName evidence="2">TLP18.3, Psb32 and MOLO-1 founding protein of phosphatase</fullName>
    </submittedName>
</protein>
<proteinExistence type="predicted"/>
<feature type="domain" description="TPM" evidence="1">
    <location>
        <begin position="9"/>
        <end position="127"/>
    </location>
</feature>
<sequence>MRLPWQKKKEFFTEEEKQRLVAAIKKAEQNTSGEVRVFIESKCRFMDALDRAKEIFFKLEMDQTDERNATLIYVAVKDKQAAIFGDQGIHQKVGDQYWQSEVLKMLHRFKHEQLAEGISLAVEDLGQALQQYFPYNKDTDKNELPDEIVFGR</sequence>
<name>A0A1M5FEQ9_9BACT</name>
<dbReference type="Proteomes" id="UP000184048">
    <property type="component" value="Unassembled WGS sequence"/>
</dbReference>
<dbReference type="RefSeq" id="WP_072836941.1">
    <property type="nucleotide sequence ID" value="NZ_FQUU01000022.1"/>
</dbReference>
<dbReference type="PANTHER" id="PTHR30373">
    <property type="entry name" value="UPF0603 PROTEIN YGCG"/>
    <property type="match status" value="1"/>
</dbReference>
<organism evidence="2 3">
    <name type="scientific">Flavisolibacter ginsengisoli DSM 18119</name>
    <dbReference type="NCBI Taxonomy" id="1121884"/>
    <lineage>
        <taxon>Bacteria</taxon>
        <taxon>Pseudomonadati</taxon>
        <taxon>Bacteroidota</taxon>
        <taxon>Chitinophagia</taxon>
        <taxon>Chitinophagales</taxon>
        <taxon>Chitinophagaceae</taxon>
        <taxon>Flavisolibacter</taxon>
    </lineage>
</organism>
<accession>A0A1M5FEQ9</accession>